<dbReference type="InParanoid" id="I3EG92"/>
<protein>
    <submittedName>
        <fullName evidence="1">Uncharacterized protein</fullName>
    </submittedName>
</protein>
<dbReference type="EMBL" id="GL870879">
    <property type="protein sequence ID" value="EIJ88239.1"/>
    <property type="molecule type" value="Genomic_DNA"/>
</dbReference>
<dbReference type="VEuPathDB" id="MicrosporidiaDB:NEQG_01683"/>
<reference evidence="1" key="1">
    <citation type="submission" date="2011-01" db="EMBL/GenBank/DDBJ databases">
        <title>The Genome Sequence of Nematocida parisii strain ERTm3.</title>
        <authorList>
            <consortium name="The Broad Institute Genome Sequencing Platform"/>
            <consortium name="The Broad Institute Genome Sequencing Center for Infectious Disease"/>
            <person name="Cuomo C."/>
            <person name="Troemel E."/>
            <person name="Young S.K."/>
            <person name="Zeng Q."/>
            <person name="Gargeya S."/>
            <person name="Fitzgerald M."/>
            <person name="Haas B."/>
            <person name="Abouelleil A."/>
            <person name="Alvarado L."/>
            <person name="Arachchi H.M."/>
            <person name="Berlin A."/>
            <person name="Chapman S.B."/>
            <person name="Gearin G."/>
            <person name="Goldberg J."/>
            <person name="Griggs A."/>
            <person name="Gujja S."/>
            <person name="Hansen M."/>
            <person name="Heiman D."/>
            <person name="Howarth C."/>
            <person name="Larimer J."/>
            <person name="Lui A."/>
            <person name="MacDonald P.J.P."/>
            <person name="McCowen C."/>
            <person name="Montmayeur A."/>
            <person name="Murphy C."/>
            <person name="Neiman D."/>
            <person name="Pearson M."/>
            <person name="Priest M."/>
            <person name="Roberts A."/>
            <person name="Saif S."/>
            <person name="Shea T."/>
            <person name="Sisk P."/>
            <person name="Stolte C."/>
            <person name="Sykes S."/>
            <person name="Wortman J."/>
            <person name="Nusbaum C."/>
            <person name="Birren B."/>
        </authorList>
    </citation>
    <scope>NUCLEOTIDE SEQUENCE</scope>
    <source>
        <strain evidence="1">ERTm3</strain>
    </source>
</reference>
<dbReference type="AlphaFoldDB" id="I3EG92"/>
<evidence type="ECO:0000313" key="1">
    <source>
        <dbReference type="EMBL" id="EIJ88239.1"/>
    </source>
</evidence>
<dbReference type="OrthoDB" id="2191404at2759"/>
<evidence type="ECO:0000313" key="2">
    <source>
        <dbReference type="Proteomes" id="UP000002872"/>
    </source>
</evidence>
<gene>
    <name evidence="1" type="ORF">NEQG_01683</name>
</gene>
<proteinExistence type="predicted"/>
<keyword evidence="2" id="KW-1185">Reference proteome</keyword>
<organism evidence="1 2">
    <name type="scientific">Nematocida parisii (strain ERTm3)</name>
    <name type="common">Nematode killer fungus</name>
    <dbReference type="NCBI Taxonomy" id="935791"/>
    <lineage>
        <taxon>Eukaryota</taxon>
        <taxon>Fungi</taxon>
        <taxon>Fungi incertae sedis</taxon>
        <taxon>Microsporidia</taxon>
        <taxon>Nematocida</taxon>
    </lineage>
</organism>
<accession>I3EG92</accession>
<name>I3EG92_NEMP3</name>
<sequence>MDRSMIMINIKVVISTLALSLVFYGGVVKAGAIESMVGIPQENILGLCSCLPNAACKRDENIEKLSAIIRETKKAIMRFGSSSAQCLDMDMLMNMGLIPQNTGTECLDALIRTINPFQVLTAETVPASYNTCFEFKKALLGMLNLRLTGGYAAIKEYMALKSPQPNQCGNSSFIGFGNSRGDMGSSCGCGSSDAFGGIGSGVQPMMPSPCSGGIGGGMGGGIGSGVQPMMPSPCSGGIGGGMGGGIGSGVQPMMPSSCSGGLPGMGEFSSLGGNCLSSGITDIIAQMKANNTCPENVTNQCKKVNEILNSQRTNVTLGGCCNSDLNAMMLRSLQEQSIPEKKNPTECPLNPASMIGILGAAQCENSFQQKLNECSKPAPPCSQATQVSLGGCCDDYEQKEIGQGLNLWNTNLGVTPGLGMNLGACGNTQPKSYPCMNDVAGEMAKLSALHYGCRQ</sequence>
<dbReference type="Proteomes" id="UP000002872">
    <property type="component" value="Unassembled WGS sequence"/>
</dbReference>
<dbReference type="HOGENOM" id="CLU_582766_0_0_1"/>
<dbReference type="OMA" id="SMCSGGM"/>